<feature type="region of interest" description="Disordered" evidence="9">
    <location>
        <begin position="1"/>
        <end position="45"/>
    </location>
</feature>
<evidence type="ECO:0000313" key="11">
    <source>
        <dbReference type="EMBL" id="VCX38491.1"/>
    </source>
</evidence>
<dbReference type="GO" id="GO:0043565">
    <property type="term" value="F:sequence-specific DNA binding"/>
    <property type="evidence" value="ECO:0007669"/>
    <property type="project" value="InterPro"/>
</dbReference>
<keyword evidence="12" id="KW-1185">Reference proteome</keyword>
<dbReference type="Proteomes" id="UP000269945">
    <property type="component" value="Unassembled WGS sequence"/>
</dbReference>
<gene>
    <name evidence="11" type="ORF">BN2614_LOCUS4</name>
</gene>
<evidence type="ECO:0000256" key="1">
    <source>
        <dbReference type="ARBA" id="ARBA00022723"/>
    </source>
</evidence>
<keyword evidence="1" id="KW-0479">Metal-binding</keyword>
<feature type="non-terminal residue" evidence="11">
    <location>
        <position position="106"/>
    </location>
</feature>
<organism evidence="11 12">
    <name type="scientific">Gulo gulo</name>
    <name type="common">Wolverine</name>
    <name type="synonym">Gluton</name>
    <dbReference type="NCBI Taxonomy" id="48420"/>
    <lineage>
        <taxon>Eukaryota</taxon>
        <taxon>Metazoa</taxon>
        <taxon>Chordata</taxon>
        <taxon>Craniata</taxon>
        <taxon>Vertebrata</taxon>
        <taxon>Euteleostomi</taxon>
        <taxon>Mammalia</taxon>
        <taxon>Eutheria</taxon>
        <taxon>Laurasiatheria</taxon>
        <taxon>Carnivora</taxon>
        <taxon>Caniformia</taxon>
        <taxon>Musteloidea</taxon>
        <taxon>Mustelidae</taxon>
        <taxon>Guloninae</taxon>
        <taxon>Gulo</taxon>
    </lineage>
</organism>
<dbReference type="Pfam" id="PF00105">
    <property type="entry name" value="zf-C4"/>
    <property type="match status" value="1"/>
</dbReference>
<dbReference type="GO" id="GO:0008270">
    <property type="term" value="F:zinc ion binding"/>
    <property type="evidence" value="ECO:0007669"/>
    <property type="project" value="UniProtKB-KW"/>
</dbReference>
<reference evidence="11 12" key="1">
    <citation type="submission" date="2018-10" db="EMBL/GenBank/DDBJ databases">
        <authorList>
            <person name="Ekblom R."/>
            <person name="Jareborg N."/>
        </authorList>
    </citation>
    <scope>NUCLEOTIDE SEQUENCE [LARGE SCALE GENOMIC DNA]</scope>
    <source>
        <tissue evidence="11">Muscle</tissue>
    </source>
</reference>
<evidence type="ECO:0000313" key="12">
    <source>
        <dbReference type="Proteomes" id="UP000269945"/>
    </source>
</evidence>
<dbReference type="EMBL" id="CYRY02043843">
    <property type="protein sequence ID" value="VCX38491.1"/>
    <property type="molecule type" value="Genomic_DNA"/>
</dbReference>
<evidence type="ECO:0000256" key="6">
    <source>
        <dbReference type="ARBA" id="ARBA00023163"/>
    </source>
</evidence>
<accession>A0A9X9Q806</accession>
<dbReference type="GO" id="GO:0003700">
    <property type="term" value="F:DNA-binding transcription factor activity"/>
    <property type="evidence" value="ECO:0007669"/>
    <property type="project" value="InterPro"/>
</dbReference>
<evidence type="ECO:0000256" key="4">
    <source>
        <dbReference type="ARBA" id="ARBA00023015"/>
    </source>
</evidence>
<dbReference type="SMART" id="SM00399">
    <property type="entry name" value="ZnF_C4"/>
    <property type="match status" value="1"/>
</dbReference>
<evidence type="ECO:0000256" key="9">
    <source>
        <dbReference type="SAM" id="MobiDB-lite"/>
    </source>
</evidence>
<dbReference type="InterPro" id="IPR013088">
    <property type="entry name" value="Znf_NHR/GATA"/>
</dbReference>
<dbReference type="AlphaFoldDB" id="A0A9X9Q806"/>
<feature type="compositionally biased region" description="Gly residues" evidence="9">
    <location>
        <begin position="21"/>
        <end position="30"/>
    </location>
</feature>
<keyword evidence="6" id="KW-0804">Transcription</keyword>
<keyword evidence="2" id="KW-0863">Zinc-finger</keyword>
<feature type="non-terminal residue" evidence="11">
    <location>
        <position position="1"/>
    </location>
</feature>
<keyword evidence="3" id="KW-0862">Zinc</keyword>
<name>A0A9X9Q806_GULGU</name>
<evidence type="ECO:0000256" key="2">
    <source>
        <dbReference type="ARBA" id="ARBA00022771"/>
    </source>
</evidence>
<dbReference type="InterPro" id="IPR050274">
    <property type="entry name" value="Nuclear_hormone_rcpt_NR2"/>
</dbReference>
<comment type="caution">
    <text evidence="11">The sequence shown here is derived from an EMBL/GenBank/DDBJ whole genome shotgun (WGS) entry which is preliminary data.</text>
</comment>
<dbReference type="InterPro" id="IPR001628">
    <property type="entry name" value="Znf_hrmn_rcpt"/>
</dbReference>
<feature type="domain" description="Nuclear receptor" evidence="10">
    <location>
        <begin position="16"/>
        <end position="75"/>
    </location>
</feature>
<dbReference type="PANTHER" id="PTHR24083">
    <property type="entry name" value="NUCLEAR HORMONE RECEPTOR"/>
    <property type="match status" value="1"/>
</dbReference>
<evidence type="ECO:0000256" key="5">
    <source>
        <dbReference type="ARBA" id="ARBA00023125"/>
    </source>
</evidence>
<sequence length="106" mass="11347">RGSIRRALGVKYHFQSRPGHRGGGGGGGSEAGVAPGGLRPLSHGSNRDCQIDQHHRNQCQYCRLKKCFRVGMRKEGEYPPGVGQAEGQQAACLRGLGPVEGGVWRP</sequence>
<keyword evidence="5" id="KW-0238">DNA-binding</keyword>
<dbReference type="Gene3D" id="3.30.50.10">
    <property type="entry name" value="Erythroid Transcription Factor GATA-1, subunit A"/>
    <property type="match status" value="1"/>
</dbReference>
<keyword evidence="8" id="KW-0539">Nucleus</keyword>
<evidence type="ECO:0000259" key="10">
    <source>
        <dbReference type="SMART" id="SM00399"/>
    </source>
</evidence>
<proteinExistence type="predicted"/>
<protein>
    <recommendedName>
        <fullName evidence="10">Nuclear receptor domain-containing protein</fullName>
    </recommendedName>
</protein>
<evidence type="ECO:0000256" key="8">
    <source>
        <dbReference type="ARBA" id="ARBA00023242"/>
    </source>
</evidence>
<evidence type="ECO:0000256" key="7">
    <source>
        <dbReference type="ARBA" id="ARBA00023170"/>
    </source>
</evidence>
<evidence type="ECO:0000256" key="3">
    <source>
        <dbReference type="ARBA" id="ARBA00022833"/>
    </source>
</evidence>
<keyword evidence="7" id="KW-0675">Receptor</keyword>
<keyword evidence="4" id="KW-0805">Transcription regulation</keyword>
<dbReference type="SUPFAM" id="SSF57716">
    <property type="entry name" value="Glucocorticoid receptor-like (DNA-binding domain)"/>
    <property type="match status" value="1"/>
</dbReference>